<dbReference type="AlphaFoldDB" id="A0A843YSJ5"/>
<feature type="domain" description="Succinylglutamate desuccinylase/Aspartoacylase catalytic" evidence="5">
    <location>
        <begin position="43"/>
        <end position="204"/>
    </location>
</feature>
<protein>
    <submittedName>
        <fullName evidence="6">Succinylglutamate desuccinylase</fullName>
    </submittedName>
</protein>
<comment type="caution">
    <text evidence="6">The sequence shown here is derived from an EMBL/GenBank/DDBJ whole genome shotgun (WGS) entry which is preliminary data.</text>
</comment>
<evidence type="ECO:0000313" key="6">
    <source>
        <dbReference type="EMBL" id="MQR00222.1"/>
    </source>
</evidence>
<dbReference type="GO" id="GO:0016788">
    <property type="term" value="F:hydrolase activity, acting on ester bonds"/>
    <property type="evidence" value="ECO:0007669"/>
    <property type="project" value="InterPro"/>
</dbReference>
<dbReference type="OrthoDB" id="527673at2"/>
<name>A0A843YSJ5_9BURK</name>
<keyword evidence="4" id="KW-0862">Zinc</keyword>
<keyword evidence="7" id="KW-1185">Reference proteome</keyword>
<sequence length="385" mass="41966">MALSSVSTPSGGQIVRINHHPLPAGSINCQYTLSSFHYGTAGGRKIYLQAGLHADEVPGVLVLHHLRAMLEQAEAEGKLRAEIVVVPIANPIGLSQTFMHDQLGRFDFATGANFNRHYPDLAERLLPLVRSTLTNDAAHNQRVIRAAMAQLLDAEKMNTPLEAMRVALMRLAHDAEIVIDLHCDFESVLHIYTAADYQEQAEKLGRYMEAEVILVADVLGGACFDEMLFKPWLYLQKQLGHQFPIPPSCFATTIELRGETDVSHQYALKDAHAIYHFLCSQGAILQEAPSLPSAKCKPTPTPGSATIYAPEAGVLVFFGKPGDRVKQGDVVCEIINPISGAVQRIVSPVDGVMYTHRNLRYATRGMELAKVAGAVAIRSGDLLGA</sequence>
<keyword evidence="2" id="KW-0479">Metal-binding</keyword>
<dbReference type="Pfam" id="PF24827">
    <property type="entry name" value="AstE_AspA_cat"/>
    <property type="match status" value="1"/>
</dbReference>
<evidence type="ECO:0000256" key="1">
    <source>
        <dbReference type="ARBA" id="ARBA00001947"/>
    </source>
</evidence>
<reference evidence="6 7" key="1">
    <citation type="submission" date="2019-10" db="EMBL/GenBank/DDBJ databases">
        <title>Glaciimonas soli sp. nov., a psychrophilic bacterium isolated from the forest soil of a high elevation mountain in Taiwan.</title>
        <authorList>
            <person name="Wang L.-T."/>
            <person name="Shieh W.Y."/>
        </authorList>
    </citation>
    <scope>NUCLEOTIDE SEQUENCE [LARGE SCALE GENOMIC DNA]</scope>
    <source>
        <strain evidence="6 7">GS1</strain>
    </source>
</reference>
<organism evidence="6 7">
    <name type="scientific">Glaciimonas soli</name>
    <dbReference type="NCBI Taxonomy" id="2590999"/>
    <lineage>
        <taxon>Bacteria</taxon>
        <taxon>Pseudomonadati</taxon>
        <taxon>Pseudomonadota</taxon>
        <taxon>Betaproteobacteria</taxon>
        <taxon>Burkholderiales</taxon>
        <taxon>Oxalobacteraceae</taxon>
        <taxon>Glaciimonas</taxon>
    </lineage>
</organism>
<dbReference type="PANTHER" id="PTHR37326">
    <property type="entry name" value="BLL3975 PROTEIN"/>
    <property type="match status" value="1"/>
</dbReference>
<evidence type="ECO:0000256" key="3">
    <source>
        <dbReference type="ARBA" id="ARBA00022801"/>
    </source>
</evidence>
<dbReference type="Proteomes" id="UP000451565">
    <property type="component" value="Unassembled WGS sequence"/>
</dbReference>
<dbReference type="CDD" id="cd06250">
    <property type="entry name" value="M14_PaAOTO_like"/>
    <property type="match status" value="1"/>
</dbReference>
<evidence type="ECO:0000259" key="5">
    <source>
        <dbReference type="Pfam" id="PF24827"/>
    </source>
</evidence>
<gene>
    <name evidence="6" type="ORF">GEV47_05960</name>
</gene>
<dbReference type="GO" id="GO:0046872">
    <property type="term" value="F:metal ion binding"/>
    <property type="evidence" value="ECO:0007669"/>
    <property type="project" value="UniProtKB-KW"/>
</dbReference>
<dbReference type="EMBL" id="WINI01000002">
    <property type="protein sequence ID" value="MQR00222.1"/>
    <property type="molecule type" value="Genomic_DNA"/>
</dbReference>
<evidence type="ECO:0000256" key="4">
    <source>
        <dbReference type="ARBA" id="ARBA00022833"/>
    </source>
</evidence>
<proteinExistence type="predicted"/>
<accession>A0A843YSJ5</accession>
<evidence type="ECO:0000256" key="2">
    <source>
        <dbReference type="ARBA" id="ARBA00022723"/>
    </source>
</evidence>
<dbReference type="PANTHER" id="PTHR37326:SF1">
    <property type="entry name" value="BLL3975 PROTEIN"/>
    <property type="match status" value="1"/>
</dbReference>
<dbReference type="InterPro" id="IPR053138">
    <property type="entry name" value="N-alpha-Ac-DABA_deacetylase"/>
</dbReference>
<dbReference type="Gene3D" id="3.40.630.10">
    <property type="entry name" value="Zn peptidases"/>
    <property type="match status" value="1"/>
</dbReference>
<dbReference type="SUPFAM" id="SSF53187">
    <property type="entry name" value="Zn-dependent exopeptidases"/>
    <property type="match status" value="1"/>
</dbReference>
<keyword evidence="3" id="KW-0378">Hydrolase</keyword>
<dbReference type="InterPro" id="IPR055438">
    <property type="entry name" value="AstE_AspA_cat"/>
</dbReference>
<evidence type="ECO:0000313" key="7">
    <source>
        <dbReference type="Proteomes" id="UP000451565"/>
    </source>
</evidence>
<comment type="cofactor">
    <cofactor evidence="1">
        <name>Zn(2+)</name>
        <dbReference type="ChEBI" id="CHEBI:29105"/>
    </cofactor>
</comment>